<dbReference type="AlphaFoldDB" id="A0A9W6CEP1"/>
<gene>
    <name evidence="3" type="primary">ptp1</name>
    <name evidence="2" type="ORF">Selli1_11820</name>
    <name evidence="3" type="ORF">Selli2_21430</name>
</gene>
<dbReference type="Proteomes" id="UP001145094">
    <property type="component" value="Unassembled WGS sequence"/>
</dbReference>
<dbReference type="EMBL" id="BSBO01000009">
    <property type="protein sequence ID" value="GLG04008.1"/>
    <property type="molecule type" value="Genomic_DNA"/>
</dbReference>
<dbReference type="InterPro" id="IPR029021">
    <property type="entry name" value="Prot-tyrosine_phosphatase-like"/>
</dbReference>
<evidence type="ECO:0000313" key="5">
    <source>
        <dbReference type="Proteomes" id="UP001145145"/>
    </source>
</evidence>
<dbReference type="InterPro" id="IPR026893">
    <property type="entry name" value="Tyr/Ser_Pase_IphP-type"/>
</dbReference>
<keyword evidence="5" id="KW-1185">Reference proteome</keyword>
<dbReference type="PANTHER" id="PTHR31126:SF1">
    <property type="entry name" value="TYROSINE SPECIFIC PROTEIN PHOSPHATASES DOMAIN-CONTAINING PROTEIN"/>
    <property type="match status" value="1"/>
</dbReference>
<reference evidence="2" key="2">
    <citation type="submission" date="2022-11" db="EMBL/GenBank/DDBJ databases">
        <title>Draft genome sequence of Sellimonas catena strain 12EGH17.</title>
        <authorList>
            <person name="Hisatomi A."/>
            <person name="Ohkuma M."/>
            <person name="Sakamoto M."/>
        </authorList>
    </citation>
    <scope>NUCLEOTIDE SEQUENCE</scope>
    <source>
        <strain evidence="2">12EGH17</strain>
    </source>
</reference>
<sequence length="263" mass="29517">MIGAELANFRDLGGLRTKDGREVAPKRLLRCGDMSELTGETIRSLQEEYHVVNVVDLRTAEERGKAPDCEVPGARAYVLDFFPGEKLMGRGQATGSREQLMNMQNAQLLHDYMKKLYGEFITTRTARDAIRSFVQILLETEEGATVFHCFAGKDRTGISAAVILTILGVPRDTIMEDYMETNHMRAAANQVILDGLRQKCASEEMLKAVETALSVDQDYLCTSFETAHREYGSFENYIETGLGIGQEEQKRLKELYLVRTCAL</sequence>
<dbReference type="PANTHER" id="PTHR31126">
    <property type="entry name" value="TYROSINE-PROTEIN PHOSPHATASE"/>
    <property type="match status" value="1"/>
</dbReference>
<accession>A0A9W6CEP1</accession>
<organism evidence="3 4">
    <name type="scientific">Sellimonas catena</name>
    <dbReference type="NCBI Taxonomy" id="2994035"/>
    <lineage>
        <taxon>Bacteria</taxon>
        <taxon>Bacillati</taxon>
        <taxon>Bacillota</taxon>
        <taxon>Clostridia</taxon>
        <taxon>Lachnospirales</taxon>
        <taxon>Lachnospiraceae</taxon>
        <taxon>Sellimonas</taxon>
    </lineage>
</organism>
<protein>
    <submittedName>
        <fullName evidence="3">Protein-tyrosine-phosphatase</fullName>
    </submittedName>
</protein>
<evidence type="ECO:0000313" key="2">
    <source>
        <dbReference type="EMBL" id="GLG04008.1"/>
    </source>
</evidence>
<reference evidence="3 5" key="5">
    <citation type="journal article" date="2023" name="Int. J. Syst. Evol. Microbiol.">
        <title>Sellimonas catena sp. nov., isolated from human faeces.</title>
        <authorList>
            <person name="Hisatomi A."/>
            <person name="Ohkuma M."/>
            <person name="Sakamoto M."/>
        </authorList>
    </citation>
    <scope>NUCLEOTIDE SEQUENCE</scope>
    <source>
        <strain evidence="2 5">12EGH17</strain>
        <strain evidence="3">18CBH55</strain>
    </source>
</reference>
<evidence type="ECO:0000313" key="3">
    <source>
        <dbReference type="EMBL" id="GLG90716.1"/>
    </source>
</evidence>
<comment type="caution">
    <text evidence="3">The sequence shown here is derived from an EMBL/GenBank/DDBJ whole genome shotgun (WGS) entry which is preliminary data.</text>
</comment>
<dbReference type="Proteomes" id="UP001145145">
    <property type="component" value="Unassembled WGS sequence"/>
</dbReference>
<dbReference type="InterPro" id="IPR016130">
    <property type="entry name" value="Tyr_Pase_AS"/>
</dbReference>
<evidence type="ECO:0000313" key="4">
    <source>
        <dbReference type="Proteomes" id="UP001145094"/>
    </source>
</evidence>
<dbReference type="GO" id="GO:0004721">
    <property type="term" value="F:phosphoprotein phosphatase activity"/>
    <property type="evidence" value="ECO:0007669"/>
    <property type="project" value="InterPro"/>
</dbReference>
<dbReference type="Pfam" id="PF13350">
    <property type="entry name" value="Y_phosphatase3"/>
    <property type="match status" value="1"/>
</dbReference>
<reference evidence="3" key="3">
    <citation type="submission" date="2022-11" db="EMBL/GenBank/DDBJ databases">
        <title>Draft genome sequence of Sellimonas catena strain 18CBH55.</title>
        <authorList>
            <person name="Atsushi H."/>
            <person name="Moriya O."/>
            <person name="Mitsuo S."/>
        </authorList>
    </citation>
    <scope>NUCLEOTIDE SEQUENCE</scope>
    <source>
        <strain evidence="3">18CBH55</strain>
    </source>
</reference>
<dbReference type="EMBL" id="BSCH01000013">
    <property type="protein sequence ID" value="GLG90716.1"/>
    <property type="molecule type" value="Genomic_DNA"/>
</dbReference>
<comment type="similarity">
    <text evidence="1">Belongs to the protein-tyrosine phosphatase family.</text>
</comment>
<name>A0A9W6CEP1_9FIRM</name>
<evidence type="ECO:0000256" key="1">
    <source>
        <dbReference type="ARBA" id="ARBA00009580"/>
    </source>
</evidence>
<dbReference type="Gene3D" id="3.90.190.10">
    <property type="entry name" value="Protein tyrosine phosphatase superfamily"/>
    <property type="match status" value="1"/>
</dbReference>
<reference evidence="2" key="1">
    <citation type="submission" date="2022-11" db="EMBL/GenBank/DDBJ databases">
        <title>Draft genome sequence of Sellimonas catena strain 12EGH17.</title>
        <authorList>
            <person name="Atsushi H."/>
            <person name="Moriya O."/>
            <person name="Mitsuo S."/>
        </authorList>
    </citation>
    <scope>NUCLEOTIDE SEQUENCE</scope>
    <source>
        <strain evidence="2">12EGH17</strain>
    </source>
</reference>
<reference evidence="3" key="4">
    <citation type="submission" date="2022-11" db="EMBL/GenBank/DDBJ databases">
        <title>Draft genome sequence of Sellimonas catena strain 18CBH55.</title>
        <authorList>
            <person name="Hisatomi A."/>
            <person name="Ohkuma M."/>
            <person name="Sakamoto M."/>
        </authorList>
    </citation>
    <scope>NUCLEOTIDE SEQUENCE</scope>
    <source>
        <strain evidence="3">18CBH55</strain>
    </source>
</reference>
<dbReference type="SUPFAM" id="SSF52799">
    <property type="entry name" value="(Phosphotyrosine protein) phosphatases II"/>
    <property type="match status" value="1"/>
</dbReference>
<dbReference type="RefSeq" id="WP_087168972.1">
    <property type="nucleotide sequence ID" value="NZ_BSBO01000009.1"/>
</dbReference>
<dbReference type="PROSITE" id="PS00383">
    <property type="entry name" value="TYR_PHOSPHATASE_1"/>
    <property type="match status" value="1"/>
</dbReference>
<proteinExistence type="inferred from homology"/>